<evidence type="ECO:0000256" key="1">
    <source>
        <dbReference type="ARBA" id="ARBA00023186"/>
    </source>
</evidence>
<dbReference type="AlphaFoldDB" id="A0A653A3Y3"/>
<dbReference type="CDD" id="cd06257">
    <property type="entry name" value="DnaJ"/>
    <property type="match status" value="1"/>
</dbReference>
<feature type="domain" description="J" evidence="2">
    <location>
        <begin position="5"/>
        <end position="70"/>
    </location>
</feature>
<gene>
    <name evidence="3" type="ORF">TRIP_B200808</name>
</gene>
<evidence type="ECO:0000313" key="3">
    <source>
        <dbReference type="EMBL" id="VBB42668.1"/>
    </source>
</evidence>
<dbReference type="PANTHER" id="PTHR44145:SF3">
    <property type="entry name" value="DNAJ HOMOLOG SUBFAMILY A MEMBER 3, MITOCHONDRIAL"/>
    <property type="match status" value="1"/>
</dbReference>
<protein>
    <submittedName>
        <fullName evidence="3">Chaperone protein DnaJ</fullName>
    </submittedName>
</protein>
<dbReference type="Gene3D" id="1.10.287.110">
    <property type="entry name" value="DnaJ domain"/>
    <property type="match status" value="1"/>
</dbReference>
<dbReference type="PRINTS" id="PR00625">
    <property type="entry name" value="JDOMAIN"/>
</dbReference>
<organism evidence="3">
    <name type="scientific">Uncultured Desulfatiglans sp</name>
    <dbReference type="NCBI Taxonomy" id="1748965"/>
    <lineage>
        <taxon>Bacteria</taxon>
        <taxon>Pseudomonadati</taxon>
        <taxon>Thermodesulfobacteriota</taxon>
        <taxon>Desulfobacteria</taxon>
        <taxon>Desulfatiglandales</taxon>
        <taxon>Desulfatiglandaceae</taxon>
        <taxon>Desulfatiglans</taxon>
        <taxon>environmental samples</taxon>
    </lineage>
</organism>
<dbReference type="PANTHER" id="PTHR44145">
    <property type="entry name" value="DNAJ HOMOLOG SUBFAMILY A MEMBER 3, MITOCHONDRIAL"/>
    <property type="match status" value="1"/>
</dbReference>
<dbReference type="EMBL" id="UPXX01000013">
    <property type="protein sequence ID" value="VBB42668.1"/>
    <property type="molecule type" value="Genomic_DNA"/>
</dbReference>
<reference evidence="3" key="1">
    <citation type="submission" date="2018-07" db="EMBL/GenBank/DDBJ databases">
        <authorList>
            <consortium name="Genoscope - CEA"/>
            <person name="William W."/>
        </authorList>
    </citation>
    <scope>NUCLEOTIDE SEQUENCE</scope>
    <source>
        <strain evidence="3">IK1</strain>
    </source>
</reference>
<dbReference type="InterPro" id="IPR051938">
    <property type="entry name" value="Apopto_cytoskel_mod"/>
</dbReference>
<dbReference type="InterPro" id="IPR036869">
    <property type="entry name" value="J_dom_sf"/>
</dbReference>
<evidence type="ECO:0000259" key="2">
    <source>
        <dbReference type="PROSITE" id="PS50076"/>
    </source>
</evidence>
<dbReference type="PROSITE" id="PS50076">
    <property type="entry name" value="DNAJ_2"/>
    <property type="match status" value="1"/>
</dbReference>
<dbReference type="Pfam" id="PF00226">
    <property type="entry name" value="DnaJ"/>
    <property type="match status" value="1"/>
</dbReference>
<sequence length="125" mass="14275">MAFKDYYRVLEVEPEASCQEIKKAYRRLALAYHPDRNRGDPACEERLKEINEAYQVLGDEAKRSGYDGLCRTAENGFAPHRADWEGVLFEMMQTFARSGFGPGRPGGCRGGGFGKRGCRWKNWNF</sequence>
<dbReference type="SUPFAM" id="SSF46565">
    <property type="entry name" value="Chaperone J-domain"/>
    <property type="match status" value="1"/>
</dbReference>
<keyword evidence="1" id="KW-0143">Chaperone</keyword>
<dbReference type="SMART" id="SM00271">
    <property type="entry name" value="DnaJ"/>
    <property type="match status" value="1"/>
</dbReference>
<name>A0A653A3Y3_UNCDX</name>
<proteinExistence type="predicted"/>
<dbReference type="InterPro" id="IPR001623">
    <property type="entry name" value="DnaJ_domain"/>
</dbReference>
<accession>A0A653A3Y3</accession>